<protein>
    <submittedName>
        <fullName evidence="1">Uncharacterized protein</fullName>
    </submittedName>
</protein>
<dbReference type="RefSeq" id="WP_219748198.1">
    <property type="nucleotide sequence ID" value="NZ_JAHXZN010000002.1"/>
</dbReference>
<organism evidence="1 2">
    <name type="scientific">Sphingomonas citri</name>
    <dbReference type="NCBI Taxonomy" id="2862499"/>
    <lineage>
        <taxon>Bacteria</taxon>
        <taxon>Pseudomonadati</taxon>
        <taxon>Pseudomonadota</taxon>
        <taxon>Alphaproteobacteria</taxon>
        <taxon>Sphingomonadales</taxon>
        <taxon>Sphingomonadaceae</taxon>
        <taxon>Sphingomonas</taxon>
    </lineage>
</organism>
<evidence type="ECO:0000313" key="2">
    <source>
        <dbReference type="Proteomes" id="UP000759103"/>
    </source>
</evidence>
<keyword evidence="2" id="KW-1185">Reference proteome</keyword>
<reference evidence="1 2" key="1">
    <citation type="submission" date="2021-07" db="EMBL/GenBank/DDBJ databases">
        <title>Sphingomonas sp.</title>
        <authorList>
            <person name="Feng G."/>
            <person name="Li J."/>
            <person name="Pan M."/>
        </authorList>
    </citation>
    <scope>NUCLEOTIDE SEQUENCE [LARGE SCALE GENOMIC DNA]</scope>
    <source>
        <strain evidence="1 2">RRHST34</strain>
    </source>
</reference>
<proteinExistence type="predicted"/>
<accession>A0ABS7BMH9</accession>
<gene>
    <name evidence="1" type="ORF">KZ820_08320</name>
</gene>
<evidence type="ECO:0000313" key="1">
    <source>
        <dbReference type="EMBL" id="MBW6530738.1"/>
    </source>
</evidence>
<comment type="caution">
    <text evidence="1">The sequence shown here is derived from an EMBL/GenBank/DDBJ whole genome shotgun (WGS) entry which is preliminary data.</text>
</comment>
<sequence>MSGYKTPSGNSFIAKIFKGRKICEDGGPVRRAISNIERQSSLARAFAEATRQGWTVTQIGSHWHFSRDYLTPKLVVGVDAERKPALAP</sequence>
<dbReference type="EMBL" id="JAHXZN010000002">
    <property type="protein sequence ID" value="MBW6530738.1"/>
    <property type="molecule type" value="Genomic_DNA"/>
</dbReference>
<name>A0ABS7BMH9_9SPHN</name>
<dbReference type="Proteomes" id="UP000759103">
    <property type="component" value="Unassembled WGS sequence"/>
</dbReference>